<feature type="transmembrane region" description="Helical" evidence="2">
    <location>
        <begin position="46"/>
        <end position="65"/>
    </location>
</feature>
<dbReference type="AlphaFoldDB" id="A0A0U0ZK75"/>
<dbReference type="RefSeq" id="WP_005061873.1">
    <property type="nucleotide sequence ID" value="NZ_CP014951.1"/>
</dbReference>
<feature type="compositionally biased region" description="Acidic residues" evidence="1">
    <location>
        <begin position="159"/>
        <end position="172"/>
    </location>
</feature>
<keyword evidence="2" id="KW-0472">Membrane</keyword>
<evidence type="ECO:0000313" key="4">
    <source>
        <dbReference type="Proteomes" id="UP000045782"/>
    </source>
</evidence>
<dbReference type="Proteomes" id="UP000045782">
    <property type="component" value="Unassembled WGS sequence"/>
</dbReference>
<protein>
    <submittedName>
        <fullName evidence="3">Transmembrane protein</fullName>
    </submittedName>
</protein>
<evidence type="ECO:0000313" key="3">
    <source>
        <dbReference type="EMBL" id="CPV40681.1"/>
    </source>
</evidence>
<evidence type="ECO:0000256" key="1">
    <source>
        <dbReference type="SAM" id="MobiDB-lite"/>
    </source>
</evidence>
<proteinExistence type="predicted"/>
<keyword evidence="2 3" id="KW-0812">Transmembrane</keyword>
<organism evidence="3 4">
    <name type="scientific">Mycobacteroides abscessus</name>
    <dbReference type="NCBI Taxonomy" id="36809"/>
    <lineage>
        <taxon>Bacteria</taxon>
        <taxon>Bacillati</taxon>
        <taxon>Actinomycetota</taxon>
        <taxon>Actinomycetes</taxon>
        <taxon>Mycobacteriales</taxon>
        <taxon>Mycobacteriaceae</taxon>
        <taxon>Mycobacteroides</taxon>
    </lineage>
</organism>
<evidence type="ECO:0000256" key="2">
    <source>
        <dbReference type="SAM" id="Phobius"/>
    </source>
</evidence>
<keyword evidence="2" id="KW-1133">Transmembrane helix</keyword>
<gene>
    <name evidence="3" type="ORF">ERS075579_01193</name>
</gene>
<name>A0A0U0ZK75_9MYCO</name>
<accession>A0A0U0ZK75</accession>
<dbReference type="EMBL" id="CSWP01000002">
    <property type="protein sequence ID" value="CPV40681.1"/>
    <property type="molecule type" value="Genomic_DNA"/>
</dbReference>
<feature type="region of interest" description="Disordered" evidence="1">
    <location>
        <begin position="153"/>
        <end position="172"/>
    </location>
</feature>
<feature type="transmembrane region" description="Helical" evidence="2">
    <location>
        <begin position="19"/>
        <end position="39"/>
    </location>
</feature>
<sequence length="172" mass="18972">MAEELEAEPRLFYEPGGRWLWLLLGPLAGLIMFGLQVWGKGGVSPVMPLIAAALVAFFVSLQIYAVRVHASVELTPTELRQGGEILAVSQIRWLYSDDDRHIWEESRPLGELTGVPKGRKPVGLRLSGGRRAQAWAKKHEELRAALATLVPAPPAGMDLGDDPEIDIESEQW</sequence>
<reference evidence="3 4" key="1">
    <citation type="submission" date="2015-03" db="EMBL/GenBank/DDBJ databases">
        <authorList>
            <person name="Murphy D."/>
        </authorList>
    </citation>
    <scope>NUCLEOTIDE SEQUENCE [LARGE SCALE GENOMIC DNA]</scope>
    <source>
        <strain evidence="3 4">PAP088</strain>
    </source>
</reference>